<dbReference type="RefSeq" id="WP_040459088.1">
    <property type="nucleotide sequence ID" value="NZ_JAKHPH010000031.1"/>
</dbReference>
<protein>
    <submittedName>
        <fullName evidence="1">DUF488 family protein</fullName>
    </submittedName>
</protein>
<dbReference type="PANTHER" id="PTHR36849">
    <property type="entry name" value="CYTOPLASMIC PROTEIN-RELATED"/>
    <property type="match status" value="1"/>
</dbReference>
<dbReference type="InterPro" id="IPR052552">
    <property type="entry name" value="YeaO-like"/>
</dbReference>
<gene>
    <name evidence="1" type="ORF">L2724_08410</name>
</gene>
<dbReference type="PANTHER" id="PTHR36849:SF1">
    <property type="entry name" value="CYTOPLASMIC PROTEIN"/>
    <property type="match status" value="1"/>
</dbReference>
<name>A0AAW5WUN3_9LACO</name>
<dbReference type="AlphaFoldDB" id="A0AAW5WUN3"/>
<organism evidence="1 2">
    <name type="scientific">Limosilactobacillus vaginalis</name>
    <dbReference type="NCBI Taxonomy" id="1633"/>
    <lineage>
        <taxon>Bacteria</taxon>
        <taxon>Bacillati</taxon>
        <taxon>Bacillota</taxon>
        <taxon>Bacilli</taxon>
        <taxon>Lactobacillales</taxon>
        <taxon>Lactobacillaceae</taxon>
        <taxon>Limosilactobacillus</taxon>
    </lineage>
</organism>
<comment type="caution">
    <text evidence="1">The sequence shown here is derived from an EMBL/GenBank/DDBJ whole genome shotgun (WGS) entry which is preliminary data.</text>
</comment>
<accession>A0AAW5WUN3</accession>
<evidence type="ECO:0000313" key="2">
    <source>
        <dbReference type="Proteomes" id="UP001212401"/>
    </source>
</evidence>
<reference evidence="1" key="1">
    <citation type="submission" date="2022-01" db="EMBL/GenBank/DDBJ databases">
        <title>VMRC isolate genome collection.</title>
        <authorList>
            <person name="France M."/>
            <person name="Rutt L."/>
            <person name="Humphrys M."/>
            <person name="Ravel J."/>
        </authorList>
    </citation>
    <scope>NUCLEOTIDE SEQUENCE</scope>
    <source>
        <strain evidence="1">C0048A1</strain>
    </source>
</reference>
<dbReference type="Pfam" id="PF22752">
    <property type="entry name" value="DUF488-N3i"/>
    <property type="match status" value="1"/>
</dbReference>
<dbReference type="EMBL" id="JAKHPH010000031">
    <property type="protein sequence ID" value="MCZ3668289.1"/>
    <property type="molecule type" value="Genomic_DNA"/>
</dbReference>
<dbReference type="Proteomes" id="UP001212401">
    <property type="component" value="Unassembled WGS sequence"/>
</dbReference>
<proteinExistence type="predicted"/>
<sequence>MIKIQRIYSSNSTQPGYRILIDRLWPRGISKAKANLDDWDKMIAPSNKLRKWFNHDPQKFPKFSEAYRKELAENPETPKFIAKIRLKIANGDIILLYSAKDEDHNQAIVLRNYLQEKLNTKK</sequence>
<evidence type="ECO:0000313" key="1">
    <source>
        <dbReference type="EMBL" id="MCZ3668289.1"/>
    </source>
</evidence>